<dbReference type="eggNOG" id="ENOG5033JU7">
    <property type="taxonomic scope" value="Bacteria"/>
</dbReference>
<evidence type="ECO:0000313" key="2">
    <source>
        <dbReference type="EMBL" id="CAG77185.1"/>
    </source>
</evidence>
<dbReference type="EMBL" id="BX950851">
    <property type="protein sequence ID" value="CAG77185.1"/>
    <property type="molecule type" value="Genomic_DNA"/>
</dbReference>
<evidence type="ECO:0000313" key="1">
    <source>
        <dbReference type="EMBL" id="CAG77176.1"/>
    </source>
</evidence>
<dbReference type="KEGG" id="eca:ECA4279"/>
<keyword evidence="3" id="KW-1185">Reference proteome</keyword>
<name>Q6CZ65_PECAS</name>
<organism evidence="2 3">
    <name type="scientific">Pectobacterium atrosepticum (strain SCRI 1043 / ATCC BAA-672)</name>
    <name type="common">Erwinia carotovora subsp. atroseptica</name>
    <dbReference type="NCBI Taxonomy" id="218491"/>
    <lineage>
        <taxon>Bacteria</taxon>
        <taxon>Pseudomonadati</taxon>
        <taxon>Pseudomonadota</taxon>
        <taxon>Gammaproteobacteria</taxon>
        <taxon>Enterobacterales</taxon>
        <taxon>Pectobacteriaceae</taxon>
        <taxon>Pectobacterium</taxon>
    </lineage>
</organism>
<evidence type="ECO:0000313" key="3">
    <source>
        <dbReference type="Proteomes" id="UP000007966"/>
    </source>
</evidence>
<protein>
    <submittedName>
        <fullName evidence="2">Uncharacterized protein</fullName>
    </submittedName>
</protein>
<proteinExistence type="predicted"/>
<gene>
    <name evidence="1" type="ordered locus">ECA4279</name>
    <name evidence="2" type="ordered locus">ECA4288</name>
</gene>
<dbReference type="STRING" id="218491.ECA4279"/>
<accession>Q6CZ65</accession>
<dbReference type="Proteomes" id="UP000007966">
    <property type="component" value="Chromosome"/>
</dbReference>
<sequence>MDNMLEEIKEKIIKNSFVDEVRTNMVFNEDAYIGLISSLGELSNELKDNDLIDKKLALYLYTIPQMVRNAYVSFDGKENKPEIAFRLEDAWIELDALVIDCLS</sequence>
<dbReference type="HOGENOM" id="CLU_2235430_0_0_6"/>
<reference evidence="2" key="1">
    <citation type="submission" date="2004-02" db="EMBL/GenBank/DDBJ databases">
        <title>The genome sequence of the enterobacterial phytopathogen Erwinia carotovora subsp. atroseptica SCRI1043 and functional genomic identification of novel virulence factors.</title>
        <authorList>
            <person name="Bell K.S."/>
            <person name="Sebaihia M."/>
            <person name="Pritchard L."/>
            <person name="Holden M."/>
            <person name="Hyman L.J."/>
            <person name="Holeva M.C."/>
            <person name="Thomson N.R."/>
            <person name="Bentley S.D."/>
            <person name="Churcher C."/>
            <person name="Mungall K."/>
            <person name="Atkin R."/>
            <person name="Bason N."/>
            <person name="Brooks K."/>
            <person name="Chillingworth T."/>
            <person name="Clark K."/>
            <person name="Doggett J."/>
            <person name="Fraser A."/>
            <person name="Hance Z."/>
            <person name="Hauser H."/>
            <person name="Jagels K."/>
            <person name="Moule S."/>
            <person name="Norbertczak H."/>
            <person name="Ormond D."/>
            <person name="Price C."/>
            <person name="Quail M.A."/>
            <person name="Sanders M."/>
            <person name="Walker D."/>
            <person name="Whitehead S."/>
            <person name="Salmond G.P.C."/>
            <person name="Birch P.R.J."/>
            <person name="Barrell B.G."/>
            <person name="Parkhill J."/>
            <person name="Toth I.K."/>
        </authorList>
    </citation>
    <scope>NUCLEOTIDE SEQUENCE</scope>
    <source>
        <strain evidence="2">SCRI1043</strain>
    </source>
</reference>
<dbReference type="EMBL" id="BX950851">
    <property type="protein sequence ID" value="CAG77176.1"/>
    <property type="molecule type" value="Genomic_DNA"/>
</dbReference>
<dbReference type="AlphaFoldDB" id="Q6CZ65"/>
<dbReference type="KEGG" id="eca:ECA4288"/>